<dbReference type="InterPro" id="IPR007361">
    <property type="entry name" value="DUF427"/>
</dbReference>
<sequence length="126" mass="13470">MSETIIRNPGNRDHLARIRPLGRTVTVTSGGATLARSDAAFVLAEEAPRYGKLPEVIYIPSADVSGLTPVEGKSTHCPLKGDASYLALDGREVAWTYDRCIDGADVLSGYIAFYADRVAIETQSAA</sequence>
<feature type="domain" description="DUF427" evidence="1">
    <location>
        <begin position="25"/>
        <end position="115"/>
    </location>
</feature>
<dbReference type="InterPro" id="IPR038694">
    <property type="entry name" value="DUF427_sf"/>
</dbReference>
<dbReference type="PANTHER" id="PTHR34310:SF9">
    <property type="entry name" value="BLR5716 PROTEIN"/>
    <property type="match status" value="1"/>
</dbReference>
<evidence type="ECO:0000313" key="3">
    <source>
        <dbReference type="Proteomes" id="UP000246132"/>
    </source>
</evidence>
<gene>
    <name evidence="2" type="ORF">DEM25_012235</name>
</gene>
<dbReference type="Gene3D" id="2.170.150.40">
    <property type="entry name" value="Domain of unknown function (DUF427)"/>
    <property type="match status" value="1"/>
</dbReference>
<proteinExistence type="predicted"/>
<dbReference type="OrthoDB" id="9815163at2"/>
<protein>
    <submittedName>
        <fullName evidence="2">DUF427 domain-containing protein</fullName>
    </submittedName>
</protein>
<dbReference type="PANTHER" id="PTHR34310">
    <property type="entry name" value="DUF427 DOMAIN PROTEIN (AFU_ORTHOLOGUE AFUA_3G02220)"/>
    <property type="match status" value="1"/>
</dbReference>
<keyword evidence="3" id="KW-1185">Reference proteome</keyword>
<evidence type="ECO:0000259" key="1">
    <source>
        <dbReference type="Pfam" id="PF04248"/>
    </source>
</evidence>
<organism evidence="2 3">
    <name type="scientific">Oceaniradius stylonematis</name>
    <dbReference type="NCBI Taxonomy" id="2184161"/>
    <lineage>
        <taxon>Bacteria</taxon>
        <taxon>Pseudomonadati</taxon>
        <taxon>Pseudomonadota</taxon>
        <taxon>Alphaproteobacteria</taxon>
        <taxon>Hyphomicrobiales</taxon>
        <taxon>Ahrensiaceae</taxon>
        <taxon>Oceaniradius</taxon>
    </lineage>
</organism>
<evidence type="ECO:0000313" key="2">
    <source>
        <dbReference type="EMBL" id="RKF06375.1"/>
    </source>
</evidence>
<dbReference type="Pfam" id="PF04248">
    <property type="entry name" value="NTP_transf_9"/>
    <property type="match status" value="1"/>
</dbReference>
<reference evidence="2 3" key="1">
    <citation type="journal article" date="2018" name="Int. J. Syst. Bacteriol.">
        <title>Oceaniradius stylonemae gen. nov., sp. nov., isolated from a red alga, Stylonema cornu-cervi.</title>
        <authorList>
            <person name="Jeong S."/>
        </authorList>
    </citation>
    <scope>NUCLEOTIDE SEQUENCE [LARGE SCALE GENOMIC DNA]</scope>
    <source>
        <strain evidence="2 3">StC1</strain>
    </source>
</reference>
<dbReference type="RefSeq" id="WP_109766018.1">
    <property type="nucleotide sequence ID" value="NZ_QFWV02000007.1"/>
</dbReference>
<dbReference type="AlphaFoldDB" id="A0A3A8A8X6"/>
<name>A0A3A8A8X6_9HYPH</name>
<accession>A0A3A8A8X6</accession>
<comment type="caution">
    <text evidence="2">The sequence shown here is derived from an EMBL/GenBank/DDBJ whole genome shotgun (WGS) entry which is preliminary data.</text>
</comment>
<dbReference type="EMBL" id="QFWV02000007">
    <property type="protein sequence ID" value="RKF06375.1"/>
    <property type="molecule type" value="Genomic_DNA"/>
</dbReference>
<dbReference type="Proteomes" id="UP000246132">
    <property type="component" value="Unassembled WGS sequence"/>
</dbReference>